<protein>
    <submittedName>
        <fullName evidence="1">Uncharacterized protein</fullName>
    </submittedName>
</protein>
<dbReference type="EMBL" id="VSRR010034419">
    <property type="protein sequence ID" value="MPC72257.1"/>
    <property type="molecule type" value="Genomic_DNA"/>
</dbReference>
<comment type="caution">
    <text evidence="1">The sequence shown here is derived from an EMBL/GenBank/DDBJ whole genome shotgun (WGS) entry which is preliminary data.</text>
</comment>
<evidence type="ECO:0000313" key="2">
    <source>
        <dbReference type="Proteomes" id="UP000324222"/>
    </source>
</evidence>
<name>A0A5B7HSM4_PORTR</name>
<dbReference type="Proteomes" id="UP000324222">
    <property type="component" value="Unassembled WGS sequence"/>
</dbReference>
<organism evidence="1 2">
    <name type="scientific">Portunus trituberculatus</name>
    <name type="common">Swimming crab</name>
    <name type="synonym">Neptunus trituberculatus</name>
    <dbReference type="NCBI Taxonomy" id="210409"/>
    <lineage>
        <taxon>Eukaryota</taxon>
        <taxon>Metazoa</taxon>
        <taxon>Ecdysozoa</taxon>
        <taxon>Arthropoda</taxon>
        <taxon>Crustacea</taxon>
        <taxon>Multicrustacea</taxon>
        <taxon>Malacostraca</taxon>
        <taxon>Eumalacostraca</taxon>
        <taxon>Eucarida</taxon>
        <taxon>Decapoda</taxon>
        <taxon>Pleocyemata</taxon>
        <taxon>Brachyura</taxon>
        <taxon>Eubrachyura</taxon>
        <taxon>Portunoidea</taxon>
        <taxon>Portunidae</taxon>
        <taxon>Portuninae</taxon>
        <taxon>Portunus</taxon>
    </lineage>
</organism>
<sequence length="176" mass="18391">MPPPPSRSLHHRLSEDVWQPPVCCLHPLHAPSPFSSSSFSCFFCFNSGLLSRTSGGAGQLLGPARGPAGPALDSCRPPDAPRRAHTHTSTFHYAALCVSAPGASVPGGRLRAGIRVGGGASGRHVVRAARSLAGGRRLGLKMTVPRPRPRPAPSSSPLLASLSCKVKMRKSSKSVH</sequence>
<proteinExistence type="predicted"/>
<dbReference type="AlphaFoldDB" id="A0A5B7HSM4"/>
<evidence type="ECO:0000313" key="1">
    <source>
        <dbReference type="EMBL" id="MPC72257.1"/>
    </source>
</evidence>
<reference evidence="1 2" key="1">
    <citation type="submission" date="2019-05" db="EMBL/GenBank/DDBJ databases">
        <title>Another draft genome of Portunus trituberculatus and its Hox gene families provides insights of decapod evolution.</title>
        <authorList>
            <person name="Jeong J.-H."/>
            <person name="Song I."/>
            <person name="Kim S."/>
            <person name="Choi T."/>
            <person name="Kim D."/>
            <person name="Ryu S."/>
            <person name="Kim W."/>
        </authorList>
    </citation>
    <scope>NUCLEOTIDE SEQUENCE [LARGE SCALE GENOMIC DNA]</scope>
    <source>
        <tissue evidence="1">Muscle</tissue>
    </source>
</reference>
<gene>
    <name evidence="1" type="ORF">E2C01_066555</name>
</gene>
<keyword evidence="2" id="KW-1185">Reference proteome</keyword>
<accession>A0A5B7HSM4</accession>